<dbReference type="InterPro" id="IPR031616">
    <property type="entry name" value="BsrE-like"/>
</dbReference>
<name>A0A1X6WS07_9ENTE</name>
<evidence type="ECO:0008006" key="4">
    <source>
        <dbReference type="Google" id="ProtNLM"/>
    </source>
</evidence>
<accession>A0A1X6WS07</accession>
<protein>
    <recommendedName>
        <fullName evidence="4">Holin-like toxin</fullName>
    </recommendedName>
</protein>
<evidence type="ECO:0000313" key="2">
    <source>
        <dbReference type="EMBL" id="SLM87022.1"/>
    </source>
</evidence>
<keyword evidence="1" id="KW-1133">Transmembrane helix</keyword>
<gene>
    <name evidence="2" type="ORF">FM121_13070</name>
</gene>
<organism evidence="2 3">
    <name type="scientific">Vagococcus fluvialis bH819</name>
    <dbReference type="NCBI Taxonomy" id="1255619"/>
    <lineage>
        <taxon>Bacteria</taxon>
        <taxon>Bacillati</taxon>
        <taxon>Bacillota</taxon>
        <taxon>Bacilli</taxon>
        <taxon>Lactobacillales</taxon>
        <taxon>Enterococcaceae</taxon>
        <taxon>Vagococcus</taxon>
    </lineage>
</organism>
<dbReference type="Pfam" id="PF16935">
    <property type="entry name" value="Hol_Tox"/>
    <property type="match status" value="1"/>
</dbReference>
<evidence type="ECO:0000313" key="3">
    <source>
        <dbReference type="Proteomes" id="UP000195918"/>
    </source>
</evidence>
<proteinExistence type="predicted"/>
<keyword evidence="3" id="KW-1185">Reference proteome</keyword>
<feature type="transmembrane region" description="Helical" evidence="1">
    <location>
        <begin position="6"/>
        <end position="28"/>
    </location>
</feature>
<keyword evidence="1" id="KW-0472">Membrane</keyword>
<reference evidence="3" key="1">
    <citation type="submission" date="2017-02" db="EMBL/GenBank/DDBJ databases">
        <authorList>
            <person name="Dridi B."/>
        </authorList>
    </citation>
    <scope>NUCLEOTIDE SEQUENCE [LARGE SCALE GENOMIC DNA]</scope>
    <source>
        <strain evidence="3">bH819</strain>
    </source>
</reference>
<keyword evidence="1" id="KW-0812">Transmembrane</keyword>
<dbReference type="AlphaFoldDB" id="A0A1X6WS07"/>
<dbReference type="EMBL" id="FWFD01000018">
    <property type="protein sequence ID" value="SLM87022.1"/>
    <property type="molecule type" value="Genomic_DNA"/>
</dbReference>
<evidence type="ECO:0000256" key="1">
    <source>
        <dbReference type="SAM" id="Phobius"/>
    </source>
</evidence>
<dbReference type="Proteomes" id="UP000195918">
    <property type="component" value="Unassembled WGS sequence"/>
</dbReference>
<sequence length="43" mass="4856">MSALETIQLLLGFGTFVIALIKLVVDLVKNDKKNNRSLKLWLV</sequence>